<keyword evidence="1" id="KW-1185">Reference proteome</keyword>
<proteinExistence type="predicted"/>
<dbReference type="Proteomes" id="UP000887566">
    <property type="component" value="Unplaced"/>
</dbReference>
<dbReference type="WBParaSite" id="PSAMB.scaffold413size52249.g5664.t1">
    <property type="protein sequence ID" value="PSAMB.scaffold413size52249.g5664.t1"/>
    <property type="gene ID" value="PSAMB.scaffold413size52249.g5664"/>
</dbReference>
<reference evidence="2" key="1">
    <citation type="submission" date="2022-11" db="UniProtKB">
        <authorList>
            <consortium name="WormBaseParasite"/>
        </authorList>
    </citation>
    <scope>IDENTIFICATION</scope>
</reference>
<protein>
    <submittedName>
        <fullName evidence="2">Uncharacterized protein</fullName>
    </submittedName>
</protein>
<evidence type="ECO:0000313" key="1">
    <source>
        <dbReference type="Proteomes" id="UP000887566"/>
    </source>
</evidence>
<accession>A0A914WIQ3</accession>
<evidence type="ECO:0000313" key="2">
    <source>
        <dbReference type="WBParaSite" id="PSAMB.scaffold413size52249.g5664.t1"/>
    </source>
</evidence>
<sequence>MSGLTRRLIGQTRARIKGYLEEMEELLPCTNPELTREENVIALDNTKMTIRHNAQKLKEAVETLHRLDKEWGEIMERLSGEKLEEKEKEYNKMTTGENSFLDTMKEAKEMIVLLKSRVNEAEILQGHLLNPMPLRVKMQPLVTEQGVTQSKSASKCVNLPALELPIFDGDPLNWAGF</sequence>
<organism evidence="1 2">
    <name type="scientific">Plectus sambesii</name>
    <dbReference type="NCBI Taxonomy" id="2011161"/>
    <lineage>
        <taxon>Eukaryota</taxon>
        <taxon>Metazoa</taxon>
        <taxon>Ecdysozoa</taxon>
        <taxon>Nematoda</taxon>
        <taxon>Chromadorea</taxon>
        <taxon>Plectida</taxon>
        <taxon>Plectina</taxon>
        <taxon>Plectoidea</taxon>
        <taxon>Plectidae</taxon>
        <taxon>Plectus</taxon>
    </lineage>
</organism>
<dbReference type="AlphaFoldDB" id="A0A914WIQ3"/>
<name>A0A914WIQ3_9BILA</name>